<gene>
    <name evidence="1" type="ORF">FHR94_000667</name>
</gene>
<comment type="caution">
    <text evidence="1">The sequence shown here is derived from an EMBL/GenBank/DDBJ whole genome shotgun (WGS) entry which is preliminary data.</text>
</comment>
<name>A0A839V6L8_9GAMM</name>
<dbReference type="EMBL" id="JACHXP010000002">
    <property type="protein sequence ID" value="MBB3189445.1"/>
    <property type="molecule type" value="Genomic_DNA"/>
</dbReference>
<proteinExistence type="predicted"/>
<dbReference type="Proteomes" id="UP000547614">
    <property type="component" value="Unassembled WGS sequence"/>
</dbReference>
<keyword evidence="2" id="KW-1185">Reference proteome</keyword>
<reference evidence="1 2" key="1">
    <citation type="submission" date="2020-08" db="EMBL/GenBank/DDBJ databases">
        <title>Genomic Encyclopedia of Type Strains, Phase III (KMG-III): the genomes of soil and plant-associated and newly described type strains.</title>
        <authorList>
            <person name="Whitman W."/>
        </authorList>
    </citation>
    <scope>NUCLEOTIDE SEQUENCE [LARGE SCALE GENOMIC DNA]</scope>
    <source>
        <strain evidence="1 2">CECT 7282</strain>
    </source>
</reference>
<protein>
    <submittedName>
        <fullName evidence="1">Uncharacterized protein</fullName>
    </submittedName>
</protein>
<evidence type="ECO:0000313" key="1">
    <source>
        <dbReference type="EMBL" id="MBB3189445.1"/>
    </source>
</evidence>
<accession>A0A839V6L8</accession>
<sequence length="82" mass="9390">MNPSLGATFALRRSRVLLRLQGLGWPSMANPFGGKNIHWMFFYFRLTHGKGHSLRLAPGAHNGWKFGNELQDGTRQRRLAKR</sequence>
<dbReference type="AlphaFoldDB" id="A0A839V6L8"/>
<evidence type="ECO:0000313" key="2">
    <source>
        <dbReference type="Proteomes" id="UP000547614"/>
    </source>
</evidence>
<organism evidence="1 2">
    <name type="scientific">Halomonas cerina</name>
    <dbReference type="NCBI Taxonomy" id="447424"/>
    <lineage>
        <taxon>Bacteria</taxon>
        <taxon>Pseudomonadati</taxon>
        <taxon>Pseudomonadota</taxon>
        <taxon>Gammaproteobacteria</taxon>
        <taxon>Oceanospirillales</taxon>
        <taxon>Halomonadaceae</taxon>
        <taxon>Halomonas</taxon>
    </lineage>
</organism>